<dbReference type="InterPro" id="IPR043917">
    <property type="entry name" value="DUF5753"/>
</dbReference>
<dbReference type="Gene3D" id="1.10.260.40">
    <property type="entry name" value="lambda repressor-like DNA-binding domains"/>
    <property type="match status" value="1"/>
</dbReference>
<proteinExistence type="predicted"/>
<dbReference type="CDD" id="cd00093">
    <property type="entry name" value="HTH_XRE"/>
    <property type="match status" value="1"/>
</dbReference>
<dbReference type="RefSeq" id="WP_203857135.1">
    <property type="nucleotide sequence ID" value="NZ_BAAAZQ010000007.1"/>
</dbReference>
<sequence length="265" mass="29950">MGLVTEYVLAELRLFRTEQRLSQEEFGRKIGYSGSHVSSVETGQRPPTDEYVEKIDQTFQTGGTFSRMLKKLAKLDSTPAWLRDWIEFERLARLLRWYEPAYVPGLLQTEAYARATLVGVHLTPEETEQRIQSRLDRQGVLTTGSPAQFVFVLDAMVLRRPVRGEPGVMVQQLQHLATCAELPHIQVLVVPPEVGVYPGLQGGFTLATLPDQSVVAHLDHQVRAQIVDRAEELATLQGIWEAIRSEALPRPQSLELIREVAKEWT</sequence>
<gene>
    <name evidence="2" type="ORF">Pma05_21040</name>
</gene>
<feature type="domain" description="HTH cro/C1-type" evidence="1">
    <location>
        <begin position="12"/>
        <end position="65"/>
    </location>
</feature>
<comment type="caution">
    <text evidence="2">The sequence shown here is derived from an EMBL/GenBank/DDBJ whole genome shotgun (WGS) entry which is preliminary data.</text>
</comment>
<evidence type="ECO:0000259" key="1">
    <source>
        <dbReference type="PROSITE" id="PS50943"/>
    </source>
</evidence>
<dbReference type="Pfam" id="PF13560">
    <property type="entry name" value="HTH_31"/>
    <property type="match status" value="1"/>
</dbReference>
<dbReference type="EMBL" id="BONX01000011">
    <property type="protein sequence ID" value="GIG95531.1"/>
    <property type="molecule type" value="Genomic_DNA"/>
</dbReference>
<protein>
    <submittedName>
        <fullName evidence="2">Transcriptional regulator</fullName>
    </submittedName>
</protein>
<reference evidence="2 3" key="1">
    <citation type="submission" date="2021-01" db="EMBL/GenBank/DDBJ databases">
        <title>Whole genome shotgun sequence of Plantactinospora mayteni NBRC 109088.</title>
        <authorList>
            <person name="Komaki H."/>
            <person name="Tamura T."/>
        </authorList>
    </citation>
    <scope>NUCLEOTIDE SEQUENCE [LARGE SCALE GENOMIC DNA]</scope>
    <source>
        <strain evidence="2 3">NBRC 109088</strain>
    </source>
</reference>
<dbReference type="PROSITE" id="PS50943">
    <property type="entry name" value="HTH_CROC1"/>
    <property type="match status" value="1"/>
</dbReference>
<keyword evidence="3" id="KW-1185">Reference proteome</keyword>
<dbReference type="Pfam" id="PF19054">
    <property type="entry name" value="DUF5753"/>
    <property type="match status" value="1"/>
</dbReference>
<evidence type="ECO:0000313" key="3">
    <source>
        <dbReference type="Proteomes" id="UP000621500"/>
    </source>
</evidence>
<organism evidence="2 3">
    <name type="scientific">Plantactinospora mayteni</name>
    <dbReference type="NCBI Taxonomy" id="566021"/>
    <lineage>
        <taxon>Bacteria</taxon>
        <taxon>Bacillati</taxon>
        <taxon>Actinomycetota</taxon>
        <taxon>Actinomycetes</taxon>
        <taxon>Micromonosporales</taxon>
        <taxon>Micromonosporaceae</taxon>
        <taxon>Plantactinospora</taxon>
    </lineage>
</organism>
<dbReference type="SUPFAM" id="SSF47413">
    <property type="entry name" value="lambda repressor-like DNA-binding domains"/>
    <property type="match status" value="1"/>
</dbReference>
<dbReference type="Proteomes" id="UP000621500">
    <property type="component" value="Unassembled WGS sequence"/>
</dbReference>
<evidence type="ECO:0000313" key="2">
    <source>
        <dbReference type="EMBL" id="GIG95531.1"/>
    </source>
</evidence>
<dbReference type="SMART" id="SM00530">
    <property type="entry name" value="HTH_XRE"/>
    <property type="match status" value="1"/>
</dbReference>
<name>A0ABQ4ELD0_9ACTN</name>
<accession>A0ABQ4ELD0</accession>
<dbReference type="InterPro" id="IPR001387">
    <property type="entry name" value="Cro/C1-type_HTH"/>
</dbReference>
<dbReference type="InterPro" id="IPR010982">
    <property type="entry name" value="Lambda_DNA-bd_dom_sf"/>
</dbReference>